<evidence type="ECO:0000256" key="1">
    <source>
        <dbReference type="SAM" id="Coils"/>
    </source>
</evidence>
<feature type="coiled-coil region" evidence="1">
    <location>
        <begin position="71"/>
        <end position="115"/>
    </location>
</feature>
<protein>
    <recommendedName>
        <fullName evidence="4">Magnesium transporter MgtE intracellular domain-containing protein</fullName>
    </recommendedName>
</protein>
<reference evidence="2 3" key="1">
    <citation type="submission" date="2018-07" db="EMBL/GenBank/DDBJ databases">
        <title>Thalassococcus profundi sp. nov., a marine bacterium isolated from deep seawater of Okinawa Trough.</title>
        <authorList>
            <person name="Yu M."/>
        </authorList>
    </citation>
    <scope>NUCLEOTIDE SEQUENCE [LARGE SCALE GENOMIC DNA]</scope>
    <source>
        <strain evidence="2 3">WRAS1</strain>
    </source>
</reference>
<evidence type="ECO:0000313" key="3">
    <source>
        <dbReference type="Proteomes" id="UP000253977"/>
    </source>
</evidence>
<dbReference type="AlphaFoldDB" id="A0A369TJ87"/>
<organism evidence="2 3">
    <name type="scientific">Thalassococcus profundi</name>
    <dbReference type="NCBI Taxonomy" id="2282382"/>
    <lineage>
        <taxon>Bacteria</taxon>
        <taxon>Pseudomonadati</taxon>
        <taxon>Pseudomonadota</taxon>
        <taxon>Alphaproteobacteria</taxon>
        <taxon>Rhodobacterales</taxon>
        <taxon>Roseobacteraceae</taxon>
        <taxon>Thalassococcus</taxon>
    </lineage>
</organism>
<accession>A0A369TJ87</accession>
<dbReference type="Gene3D" id="1.10.220.30">
    <property type="match status" value="1"/>
</dbReference>
<sequence>MKLLSFRKVVILGLGTVAAIKLATVVLPMSAIAETEAGAAQSDIATAAPPPSFAATAPDAAGMCEPSHLIAEAIAEERALLESQREKLADSEARLALAEQSLKAEQARLSEVRDEIETQLDVIQKANGQDMTKLVELYRNMKPQVAAEIMDEMDIETAVQMIGAMQERDAAQIMASLSLVRARAITKIIMERSKLPADRNLAGLKLR</sequence>
<evidence type="ECO:0000313" key="2">
    <source>
        <dbReference type="EMBL" id="RDD65411.1"/>
    </source>
</evidence>
<dbReference type="EMBL" id="QPMK01000012">
    <property type="protein sequence ID" value="RDD65411.1"/>
    <property type="molecule type" value="Genomic_DNA"/>
</dbReference>
<keyword evidence="3" id="KW-1185">Reference proteome</keyword>
<dbReference type="RefSeq" id="WP_114511722.1">
    <property type="nucleotide sequence ID" value="NZ_QPMK01000012.1"/>
</dbReference>
<comment type="caution">
    <text evidence="2">The sequence shown here is derived from an EMBL/GenBank/DDBJ whole genome shotgun (WGS) entry which is preliminary data.</text>
</comment>
<keyword evidence="1" id="KW-0175">Coiled coil</keyword>
<dbReference type="OrthoDB" id="9791432at2"/>
<evidence type="ECO:0008006" key="4">
    <source>
        <dbReference type="Google" id="ProtNLM"/>
    </source>
</evidence>
<gene>
    <name evidence="2" type="ORF">DU478_14675</name>
</gene>
<name>A0A369TJ87_9RHOB</name>
<dbReference type="SUPFAM" id="SSF158791">
    <property type="entry name" value="MgtE N-terminal domain-like"/>
    <property type="match status" value="1"/>
</dbReference>
<proteinExistence type="predicted"/>
<dbReference type="Proteomes" id="UP000253977">
    <property type="component" value="Unassembled WGS sequence"/>
</dbReference>